<sequence>MEGKRDVNNMKREKSVHVGKAHFVWEFCEDMSKVRVRREQGRDEDFPSLYDFRLMSDYISDSRVLGQHHGLLHPTIINGLNLTQIGEEQEFVIRDGSILLEDM</sequence>
<evidence type="ECO:0000313" key="1">
    <source>
        <dbReference type="EnsemblPlants" id="MELO3C033283.2.1"/>
    </source>
</evidence>
<name>A0A9I9EG26_CUCME</name>
<accession>A0A9I9EG26</accession>
<protein>
    <submittedName>
        <fullName evidence="1">Uncharacterized protein</fullName>
    </submittedName>
</protein>
<proteinExistence type="predicted"/>
<dbReference type="Gramene" id="MELO3C033283.2.1">
    <property type="protein sequence ID" value="MELO3C033283.2.1"/>
    <property type="gene ID" value="MELO3C033283.2"/>
</dbReference>
<reference evidence="1" key="1">
    <citation type="submission" date="2023-03" db="UniProtKB">
        <authorList>
            <consortium name="EnsemblPlants"/>
        </authorList>
    </citation>
    <scope>IDENTIFICATION</scope>
</reference>
<dbReference type="AlphaFoldDB" id="A0A9I9EG26"/>
<organism evidence="1">
    <name type="scientific">Cucumis melo</name>
    <name type="common">Muskmelon</name>
    <dbReference type="NCBI Taxonomy" id="3656"/>
    <lineage>
        <taxon>Eukaryota</taxon>
        <taxon>Viridiplantae</taxon>
        <taxon>Streptophyta</taxon>
        <taxon>Embryophyta</taxon>
        <taxon>Tracheophyta</taxon>
        <taxon>Spermatophyta</taxon>
        <taxon>Magnoliopsida</taxon>
        <taxon>eudicotyledons</taxon>
        <taxon>Gunneridae</taxon>
        <taxon>Pentapetalae</taxon>
        <taxon>rosids</taxon>
        <taxon>fabids</taxon>
        <taxon>Cucurbitales</taxon>
        <taxon>Cucurbitaceae</taxon>
        <taxon>Benincaseae</taxon>
        <taxon>Cucumis</taxon>
    </lineage>
</organism>
<dbReference type="EnsemblPlants" id="MELO3C033283.2.1">
    <property type="protein sequence ID" value="MELO3C033283.2.1"/>
    <property type="gene ID" value="MELO3C033283.2"/>
</dbReference>